<sequence>MSDFPLSDACPCQSGLCYGDCCFLLHRKMRSAPTAEALMRSRYSAFVLLNADYLLYSWHPSTAPTTLEFDRDLTWNGLSITHTSGGGPFDAVGSVTFMAYYECAGVKNTLTEKSHFSRWEKRWVYESGIVTG</sequence>
<evidence type="ECO:0000259" key="1">
    <source>
        <dbReference type="Pfam" id="PF17775"/>
    </source>
</evidence>
<reference evidence="3" key="2">
    <citation type="submission" date="2015-05" db="EMBL/GenBank/DDBJ databases">
        <title>Complete genome sequence of Corynebacterium mustelae DSM 45274, isolated from various tissues of a male ferret with lethal sepsis.</title>
        <authorList>
            <person name="Ruckert C."/>
            <person name="Albersmeier A."/>
            <person name="Winkler A."/>
            <person name="Tauch A."/>
        </authorList>
    </citation>
    <scope>NUCLEOTIDE SEQUENCE [LARGE SCALE GENOMIC DNA]</scope>
    <source>
        <strain evidence="3">DSM 45274</strain>
    </source>
</reference>
<gene>
    <name evidence="2" type="ORF">CMUST_07800</name>
</gene>
<dbReference type="SUPFAM" id="SSF54427">
    <property type="entry name" value="NTF2-like"/>
    <property type="match status" value="1"/>
</dbReference>
<evidence type="ECO:0000313" key="3">
    <source>
        <dbReference type="Proteomes" id="UP000035199"/>
    </source>
</evidence>
<accession>A0A0G3GZD1</accession>
<evidence type="ECO:0000313" key="2">
    <source>
        <dbReference type="EMBL" id="AKK05885.1"/>
    </source>
</evidence>
<dbReference type="Pfam" id="PF17775">
    <property type="entry name" value="YchJ_M-like"/>
    <property type="match status" value="1"/>
</dbReference>
<dbReference type="Gene3D" id="3.10.450.50">
    <property type="match status" value="1"/>
</dbReference>
<feature type="domain" description="YchJ-like middle NTF2-like" evidence="1">
    <location>
        <begin position="34"/>
        <end position="128"/>
    </location>
</feature>
<dbReference type="AlphaFoldDB" id="A0A0G3GZD1"/>
<dbReference type="PATRIC" id="fig|571915.4.peg.1663"/>
<reference evidence="2 3" key="1">
    <citation type="journal article" date="2015" name="Genome Announc.">
        <title>Complete Genome Sequence of the Type Strain Corynebacterium mustelae DSM 45274, Isolated from Various Tissues of a Male Ferret with Lethal Sepsis.</title>
        <authorList>
            <person name="Ruckert C."/>
            <person name="Eimer J."/>
            <person name="Winkler A."/>
            <person name="Tauch A."/>
        </authorList>
    </citation>
    <scope>NUCLEOTIDE SEQUENCE [LARGE SCALE GENOMIC DNA]</scope>
    <source>
        <strain evidence="2 3">DSM 45274</strain>
    </source>
</reference>
<dbReference type="KEGG" id="cmv:CMUST_07800"/>
<dbReference type="EMBL" id="CP011542">
    <property type="protein sequence ID" value="AKK05885.1"/>
    <property type="molecule type" value="Genomic_DNA"/>
</dbReference>
<protein>
    <recommendedName>
        <fullName evidence="1">YchJ-like middle NTF2-like domain-containing protein</fullName>
    </recommendedName>
</protein>
<keyword evidence="3" id="KW-1185">Reference proteome</keyword>
<organism evidence="2 3">
    <name type="scientific">Corynebacterium mustelae</name>
    <dbReference type="NCBI Taxonomy" id="571915"/>
    <lineage>
        <taxon>Bacteria</taxon>
        <taxon>Bacillati</taxon>
        <taxon>Actinomycetota</taxon>
        <taxon>Actinomycetes</taxon>
        <taxon>Mycobacteriales</taxon>
        <taxon>Corynebacteriaceae</taxon>
        <taxon>Corynebacterium</taxon>
    </lineage>
</organism>
<dbReference type="STRING" id="571915.CMUST_07800"/>
<dbReference type="RefSeq" id="WP_047262016.1">
    <property type="nucleotide sequence ID" value="NZ_CP011542.1"/>
</dbReference>
<dbReference type="InterPro" id="IPR032710">
    <property type="entry name" value="NTF2-like_dom_sf"/>
</dbReference>
<proteinExistence type="predicted"/>
<dbReference type="Proteomes" id="UP000035199">
    <property type="component" value="Chromosome"/>
</dbReference>
<dbReference type="InterPro" id="IPR048469">
    <property type="entry name" value="YchJ-like_M"/>
</dbReference>
<name>A0A0G3GZD1_9CORY</name>